<evidence type="ECO:0000259" key="3">
    <source>
        <dbReference type="Pfam" id="PF19036"/>
    </source>
</evidence>
<dbReference type="Pfam" id="PF19037">
    <property type="entry name" value="Fuz_longin_2"/>
    <property type="match status" value="1"/>
</dbReference>
<dbReference type="GO" id="GO:0032510">
    <property type="term" value="P:endosome to lysosome transport via multivesicular body sorting pathway"/>
    <property type="evidence" value="ECO:0007669"/>
    <property type="project" value="TreeGrafter"/>
</dbReference>
<evidence type="ECO:0000259" key="5">
    <source>
        <dbReference type="Pfam" id="PF19038"/>
    </source>
</evidence>
<dbReference type="Proteomes" id="UP000614601">
    <property type="component" value="Unassembled WGS sequence"/>
</dbReference>
<dbReference type="PRINTS" id="PR01546">
    <property type="entry name" value="YEAST73DUF"/>
</dbReference>
<dbReference type="Pfam" id="PF19036">
    <property type="entry name" value="Fuz_longin_1"/>
    <property type="match status" value="1"/>
</dbReference>
<dbReference type="OrthoDB" id="272411at2759"/>
<comment type="caution">
    <text evidence="6">The sequence shown here is derived from an EMBL/GenBank/DDBJ whole genome shotgun (WGS) entry which is preliminary data.</text>
</comment>
<dbReference type="Pfam" id="PF19038">
    <property type="entry name" value="Fuz_longin_3"/>
    <property type="match status" value="1"/>
</dbReference>
<dbReference type="PANTHER" id="PTHR13027:SF7">
    <property type="entry name" value="VACUOLAR FUSION PROTEIN MON1 HOMOLOG"/>
    <property type="match status" value="1"/>
</dbReference>
<evidence type="ECO:0000256" key="2">
    <source>
        <dbReference type="RuleBase" id="RU367048"/>
    </source>
</evidence>
<dbReference type="EMBL" id="CAJFCW020000004">
    <property type="protein sequence ID" value="CAG9111465.1"/>
    <property type="molecule type" value="Genomic_DNA"/>
</dbReference>
<organism evidence="6 7">
    <name type="scientific">Bursaphelenchus okinawaensis</name>
    <dbReference type="NCBI Taxonomy" id="465554"/>
    <lineage>
        <taxon>Eukaryota</taxon>
        <taxon>Metazoa</taxon>
        <taxon>Ecdysozoa</taxon>
        <taxon>Nematoda</taxon>
        <taxon>Chromadorea</taxon>
        <taxon>Rhabditida</taxon>
        <taxon>Tylenchina</taxon>
        <taxon>Tylenchomorpha</taxon>
        <taxon>Aphelenchoidea</taxon>
        <taxon>Aphelenchoididae</taxon>
        <taxon>Bursaphelenchus</taxon>
    </lineage>
</organism>
<dbReference type="AlphaFoldDB" id="A0A811KTE1"/>
<protein>
    <recommendedName>
        <fullName evidence="2">Vacuolar fusion protein MON1 homolog</fullName>
    </recommendedName>
</protein>
<evidence type="ECO:0000256" key="1">
    <source>
        <dbReference type="ARBA" id="ARBA00008968"/>
    </source>
</evidence>
<dbReference type="Proteomes" id="UP000783686">
    <property type="component" value="Unassembled WGS sequence"/>
</dbReference>
<gene>
    <name evidence="6" type="ORF">BOKJ2_LOCUS7930</name>
</gene>
<dbReference type="PANTHER" id="PTHR13027">
    <property type="entry name" value="SAND PROTEIN-RELATED"/>
    <property type="match status" value="1"/>
</dbReference>
<dbReference type="InterPro" id="IPR004353">
    <property type="entry name" value="Mon1"/>
</dbReference>
<dbReference type="InterPro" id="IPR043971">
    <property type="entry name" value="FUZ/MON1/HPS1_longin_2"/>
</dbReference>
<feature type="domain" description="FUZ/MON1/HPS1 third Longin" evidence="5">
    <location>
        <begin position="303"/>
        <end position="402"/>
    </location>
</feature>
<dbReference type="EMBL" id="CAJFDH010000004">
    <property type="protein sequence ID" value="CAD5218720.1"/>
    <property type="molecule type" value="Genomic_DNA"/>
</dbReference>
<name>A0A811KTE1_9BILA</name>
<dbReference type="InterPro" id="IPR043970">
    <property type="entry name" value="FUZ/MON1/HPS1_longin_3"/>
</dbReference>
<keyword evidence="7" id="KW-1185">Reference proteome</keyword>
<reference evidence="6" key="1">
    <citation type="submission" date="2020-09" db="EMBL/GenBank/DDBJ databases">
        <authorList>
            <person name="Kikuchi T."/>
        </authorList>
    </citation>
    <scope>NUCLEOTIDE SEQUENCE</scope>
    <source>
        <strain evidence="6">SH1</strain>
    </source>
</reference>
<feature type="domain" description="FUZ/MON1/HPS1 second Longin" evidence="4">
    <location>
        <begin position="177"/>
        <end position="272"/>
    </location>
</feature>
<sequence length="417" mass="47720">MSCSHLRNAFLNFPHQIWVLSEFGKPIFSNCGSESDLAATFAVIQVLVRTFESWNDTLCAIKMKGLYIQFSYRSPLILCVVSKEPANLIVQLDMIYNQVISILSKSVLKKTFAEKGDNFDLRRWLSDFDKRVDVCLNSFVEDPVVYLSGFRILPLNPSDREFLVSTMGGFIAEATDSVAFAVLIAHRQLVAMVRMKRLDLKASDFNILANVVECHSSLRDGETWVPICLPHFNQNACWAFISYLWEDGPCLIILSTDSQAFFTLREVKIKILEKIDGYKRKSELKTSISLPEQMLRTQKPNPELWHFMYKNILSSQVCCSSPSKPFISLEEQKDLYKGYFEVSDVMRRSKIGRILFVQHDTYTIFVWVTGSFELYAAFSPIVTQASVMEAAEKLLRILRKDEKRVFFNVNPGVLNGP</sequence>
<proteinExistence type="inferred from homology"/>
<comment type="similarity">
    <text evidence="1 2">Belongs to the MON1/SAND family.</text>
</comment>
<feature type="domain" description="FUZ/MON1/HPS1 first Longin" evidence="3">
    <location>
        <begin position="17"/>
        <end position="127"/>
    </location>
</feature>
<evidence type="ECO:0000313" key="7">
    <source>
        <dbReference type="Proteomes" id="UP000614601"/>
    </source>
</evidence>
<dbReference type="InterPro" id="IPR043972">
    <property type="entry name" value="FUZ/MON1/HPS1_longin_1"/>
</dbReference>
<comment type="function">
    <text evidence="2">Plays an important role in membrane trafficking through the secretory apparatus.</text>
</comment>
<dbReference type="GO" id="GO:0035658">
    <property type="term" value="C:Mon1-Ccz1 complex"/>
    <property type="evidence" value="ECO:0007669"/>
    <property type="project" value="TreeGrafter"/>
</dbReference>
<accession>A0A811KTE1</accession>
<evidence type="ECO:0000259" key="4">
    <source>
        <dbReference type="Pfam" id="PF19037"/>
    </source>
</evidence>
<evidence type="ECO:0000313" key="6">
    <source>
        <dbReference type="EMBL" id="CAD5218720.1"/>
    </source>
</evidence>
<dbReference type="GO" id="GO:0006623">
    <property type="term" value="P:protein targeting to vacuole"/>
    <property type="evidence" value="ECO:0007669"/>
    <property type="project" value="UniProtKB-UniRule"/>
</dbReference>